<dbReference type="RefSeq" id="WP_074600892.1">
    <property type="nucleotide sequence ID" value="NZ_FNHF01000007.1"/>
</dbReference>
<sequence>MEPEKVVDLLSHYRHDWMNAMQLISGYASMGKLDKVKEKIHQISAEMEKERRITSACLPQIALWAISFNWHHSNFRLDYDISLESNGYSIYDEEIVSRLNKLIEVIGRHTNEMEMYEGNLTLHSDQLDQLVVLLEFSGVYNTPEKMSKELSELDERFLVKVSETEKNRCTVKWVCS</sequence>
<dbReference type="SUPFAM" id="SSF55890">
    <property type="entry name" value="Sporulation response regulatory protein Spo0B"/>
    <property type="match status" value="1"/>
</dbReference>
<evidence type="ECO:0000256" key="1">
    <source>
        <dbReference type="ARBA" id="ARBA00022553"/>
    </source>
</evidence>
<dbReference type="OrthoDB" id="2375606at2"/>
<dbReference type="InterPro" id="IPR039506">
    <property type="entry name" value="SPOB_a"/>
</dbReference>
<dbReference type="Gene3D" id="1.10.287.130">
    <property type="match status" value="1"/>
</dbReference>
<dbReference type="InterPro" id="IPR016120">
    <property type="entry name" value="Sig_transdc_His_kin_SpoOB"/>
</dbReference>
<evidence type="ECO:0000313" key="6">
    <source>
        <dbReference type="EMBL" id="SDM98880.1"/>
    </source>
</evidence>
<dbReference type="EMBL" id="FNHF01000007">
    <property type="protein sequence ID" value="SDM98880.1"/>
    <property type="molecule type" value="Genomic_DNA"/>
</dbReference>
<dbReference type="Proteomes" id="UP000182347">
    <property type="component" value="Unassembled WGS sequence"/>
</dbReference>
<dbReference type="STRING" id="482461.SAMN05216244_3919"/>
<keyword evidence="1" id="KW-0597">Phosphoprotein</keyword>
<feature type="domain" description="SpoOB alpha-helical" evidence="5">
    <location>
        <begin position="4"/>
        <end position="54"/>
    </location>
</feature>
<keyword evidence="2 6" id="KW-0808">Transferase</keyword>
<keyword evidence="7" id="KW-1185">Reference proteome</keyword>
<evidence type="ECO:0000256" key="3">
    <source>
        <dbReference type="ARBA" id="ARBA00022777"/>
    </source>
</evidence>
<reference evidence="7" key="1">
    <citation type="submission" date="2016-10" db="EMBL/GenBank/DDBJ databases">
        <authorList>
            <person name="Varghese N."/>
            <person name="Submissions S."/>
        </authorList>
    </citation>
    <scope>NUCLEOTIDE SEQUENCE [LARGE SCALE GENOMIC DNA]</scope>
    <source>
        <strain evidence="7">CGMCC 1.6199</strain>
    </source>
</reference>
<dbReference type="InterPro" id="IPR037100">
    <property type="entry name" value="Spo0B_C_sf"/>
</dbReference>
<protein>
    <submittedName>
        <fullName evidence="6">Sporulation initiation phospho-transferase B, C-terminal</fullName>
    </submittedName>
</protein>
<dbReference type="Gene3D" id="3.30.565.30">
    <property type="entry name" value="Sporulation initiation phosphotransferase B (SpoOB), C-terminal domain"/>
    <property type="match status" value="1"/>
</dbReference>
<dbReference type="GO" id="GO:0000155">
    <property type="term" value="F:phosphorelay sensor kinase activity"/>
    <property type="evidence" value="ECO:0007669"/>
    <property type="project" value="InterPro"/>
</dbReference>
<proteinExistence type="predicted"/>
<evidence type="ECO:0000256" key="2">
    <source>
        <dbReference type="ARBA" id="ARBA00022679"/>
    </source>
</evidence>
<dbReference type="Pfam" id="PF14682">
    <property type="entry name" value="SPOB_ab"/>
    <property type="match status" value="1"/>
</dbReference>
<accession>A0A1G9XQ91</accession>
<evidence type="ECO:0000259" key="5">
    <source>
        <dbReference type="Pfam" id="PF14689"/>
    </source>
</evidence>
<dbReference type="AlphaFoldDB" id="A0A1G9XQ91"/>
<organism evidence="6 7">
    <name type="scientific">Sediminibacillus halophilus</name>
    <dbReference type="NCBI Taxonomy" id="482461"/>
    <lineage>
        <taxon>Bacteria</taxon>
        <taxon>Bacillati</taxon>
        <taxon>Bacillota</taxon>
        <taxon>Bacilli</taxon>
        <taxon>Bacillales</taxon>
        <taxon>Bacillaceae</taxon>
        <taxon>Sediminibacillus</taxon>
    </lineage>
</organism>
<feature type="domain" description="Sporulation initiation phosphotransferase B C-terminal" evidence="4">
    <location>
        <begin position="59"/>
        <end position="166"/>
    </location>
</feature>
<evidence type="ECO:0000259" key="4">
    <source>
        <dbReference type="Pfam" id="PF14682"/>
    </source>
</evidence>
<name>A0A1G9XQ91_9BACI</name>
<dbReference type="InterPro" id="IPR016122">
    <property type="entry name" value="SpoOB_C"/>
</dbReference>
<gene>
    <name evidence="6" type="ORF">SAMN05216244_3919</name>
</gene>
<evidence type="ECO:0000313" key="7">
    <source>
        <dbReference type="Proteomes" id="UP000182347"/>
    </source>
</evidence>
<keyword evidence="3" id="KW-0418">Kinase</keyword>
<dbReference type="Pfam" id="PF14689">
    <property type="entry name" value="SPOB_a"/>
    <property type="match status" value="1"/>
</dbReference>